<feature type="compositionally biased region" description="Basic residues" evidence="1">
    <location>
        <begin position="271"/>
        <end position="287"/>
    </location>
</feature>
<feature type="compositionally biased region" description="Basic and acidic residues" evidence="1">
    <location>
        <begin position="55"/>
        <end position="65"/>
    </location>
</feature>
<dbReference type="AlphaFoldDB" id="A0A067MUF0"/>
<feature type="region of interest" description="Disordered" evidence="1">
    <location>
        <begin position="1"/>
        <end position="316"/>
    </location>
</feature>
<dbReference type="InterPro" id="IPR045341">
    <property type="entry name" value="DUF6532"/>
</dbReference>
<feature type="compositionally biased region" description="Polar residues" evidence="1">
    <location>
        <begin position="77"/>
        <end position="95"/>
    </location>
</feature>
<feature type="domain" description="DUF6532" evidence="2">
    <location>
        <begin position="345"/>
        <end position="529"/>
    </location>
</feature>
<evidence type="ECO:0000313" key="3">
    <source>
        <dbReference type="EMBL" id="KDQ15497.1"/>
    </source>
</evidence>
<organism evidence="3 4">
    <name type="scientific">Botryobasidium botryosum (strain FD-172 SS1)</name>
    <dbReference type="NCBI Taxonomy" id="930990"/>
    <lineage>
        <taxon>Eukaryota</taxon>
        <taxon>Fungi</taxon>
        <taxon>Dikarya</taxon>
        <taxon>Basidiomycota</taxon>
        <taxon>Agaricomycotina</taxon>
        <taxon>Agaricomycetes</taxon>
        <taxon>Cantharellales</taxon>
        <taxon>Botryobasidiaceae</taxon>
        <taxon>Botryobasidium</taxon>
    </lineage>
</organism>
<feature type="compositionally biased region" description="Basic and acidic residues" evidence="1">
    <location>
        <begin position="130"/>
        <end position="156"/>
    </location>
</feature>
<feature type="compositionally biased region" description="Low complexity" evidence="1">
    <location>
        <begin position="229"/>
        <end position="264"/>
    </location>
</feature>
<feature type="compositionally biased region" description="Low complexity" evidence="1">
    <location>
        <begin position="116"/>
        <end position="129"/>
    </location>
</feature>
<reference evidence="4" key="1">
    <citation type="journal article" date="2014" name="Proc. Natl. Acad. Sci. U.S.A.">
        <title>Extensive sampling of basidiomycete genomes demonstrates inadequacy of the white-rot/brown-rot paradigm for wood decay fungi.</title>
        <authorList>
            <person name="Riley R."/>
            <person name="Salamov A.A."/>
            <person name="Brown D.W."/>
            <person name="Nagy L.G."/>
            <person name="Floudas D."/>
            <person name="Held B.W."/>
            <person name="Levasseur A."/>
            <person name="Lombard V."/>
            <person name="Morin E."/>
            <person name="Otillar R."/>
            <person name="Lindquist E.A."/>
            <person name="Sun H."/>
            <person name="LaButti K.M."/>
            <person name="Schmutz J."/>
            <person name="Jabbour D."/>
            <person name="Luo H."/>
            <person name="Baker S.E."/>
            <person name="Pisabarro A.G."/>
            <person name="Walton J.D."/>
            <person name="Blanchette R.A."/>
            <person name="Henrissat B."/>
            <person name="Martin F."/>
            <person name="Cullen D."/>
            <person name="Hibbett D.S."/>
            <person name="Grigoriev I.V."/>
        </authorList>
    </citation>
    <scope>NUCLEOTIDE SEQUENCE [LARGE SCALE GENOMIC DNA]</scope>
    <source>
        <strain evidence="4">FD-172 SS1</strain>
    </source>
</reference>
<dbReference type="Proteomes" id="UP000027195">
    <property type="component" value="Unassembled WGS sequence"/>
</dbReference>
<accession>A0A067MUF0</accession>
<dbReference type="EMBL" id="KL198032">
    <property type="protein sequence ID" value="KDQ15497.1"/>
    <property type="molecule type" value="Genomic_DNA"/>
</dbReference>
<proteinExistence type="predicted"/>
<name>A0A067MUF0_BOTB1</name>
<feature type="compositionally biased region" description="Polar residues" evidence="1">
    <location>
        <begin position="196"/>
        <end position="212"/>
    </location>
</feature>
<dbReference type="Pfam" id="PF20149">
    <property type="entry name" value="DUF6532"/>
    <property type="match status" value="1"/>
</dbReference>
<feature type="compositionally biased region" description="Low complexity" evidence="1">
    <location>
        <begin position="26"/>
        <end position="40"/>
    </location>
</feature>
<protein>
    <recommendedName>
        <fullName evidence="2">DUF6532 domain-containing protein</fullName>
    </recommendedName>
</protein>
<evidence type="ECO:0000259" key="2">
    <source>
        <dbReference type="Pfam" id="PF20149"/>
    </source>
</evidence>
<evidence type="ECO:0000313" key="4">
    <source>
        <dbReference type="Proteomes" id="UP000027195"/>
    </source>
</evidence>
<dbReference type="HOGENOM" id="CLU_489994_0_0_1"/>
<dbReference type="InParanoid" id="A0A067MUF0"/>
<gene>
    <name evidence="3" type="ORF">BOTBODRAFT_173973</name>
</gene>
<dbReference type="STRING" id="930990.A0A067MUF0"/>
<dbReference type="OrthoDB" id="3268553at2759"/>
<feature type="compositionally biased region" description="Pro residues" evidence="1">
    <location>
        <begin position="164"/>
        <end position="178"/>
    </location>
</feature>
<keyword evidence="4" id="KW-1185">Reference proteome</keyword>
<sequence>MANEDDPGDLPLRDRLRKRPNREDTAAPPAKKQKEQAPAGKGKGGGNGKGRGKAAGKDKDVEESPAKFASKPLLTAPSRTNVQLEQAPRPSNTPAGSPRPSDKPSSLLSSEDDESPLSTLRPPDISIPSSDDRSPSPRDRSPSPPRDRSPSPRDRSPSPNDRSPSPPCDRSPSPPDRSPSPHNHSPSPPRERRRSTTNAPSQVSSRAPSQVPSHGLSRASAQGSLRAPSQGSSRAPSHGSSRAPSHSSSRAPSQGSSRAPSQGSLDALSQTKKRRPSSRSPSRHSRTHTQNSRPDRSRSPSRTPHQLSPASMDSLPAPRLLANTHAGRTQQGDYEDYERKMIKAAGQFFRVLLATEQAYPERVEDGSSENDMIAKAWASICQKRKNLRLTPGVHGLIKGEKSQLRNRVASKALGCLHLYGILDSNPLADNRARVTELLDEARFAFQDTRRQEGVYKHPAIITVIKETWFTGPTDAKAYPICFNPIPAHVIALVLTAIHYAFDVTLDGPTASTKDKRAFAGKAYSDNYANVYLKMILTCMNDYPEVFKDAQAFEGCW</sequence>
<evidence type="ECO:0000256" key="1">
    <source>
        <dbReference type="SAM" id="MobiDB-lite"/>
    </source>
</evidence>